<sequence>MRVPRMFTPHHTGERPGTGISGMRGAATAPGLRPRASESHNDRDGLLEAPELMKYSNDARGAPGGGAPHSSSGNAVQIPS</sequence>
<feature type="compositionally biased region" description="Basic and acidic residues" evidence="1">
    <location>
        <begin position="35"/>
        <end position="46"/>
    </location>
</feature>
<accession>A0A4C1VMB6</accession>
<dbReference type="AlphaFoldDB" id="A0A4C1VMB6"/>
<comment type="caution">
    <text evidence="2">The sequence shown here is derived from an EMBL/GenBank/DDBJ whole genome shotgun (WGS) entry which is preliminary data.</text>
</comment>
<gene>
    <name evidence="2" type="ORF">EVAR_32429_1</name>
</gene>
<evidence type="ECO:0000313" key="2">
    <source>
        <dbReference type="EMBL" id="GBP39497.1"/>
    </source>
</evidence>
<reference evidence="2 3" key="1">
    <citation type="journal article" date="2019" name="Commun. Biol.">
        <title>The bagworm genome reveals a unique fibroin gene that provides high tensile strength.</title>
        <authorList>
            <person name="Kono N."/>
            <person name="Nakamura H."/>
            <person name="Ohtoshi R."/>
            <person name="Tomita M."/>
            <person name="Numata K."/>
            <person name="Arakawa K."/>
        </authorList>
    </citation>
    <scope>NUCLEOTIDE SEQUENCE [LARGE SCALE GENOMIC DNA]</scope>
</reference>
<name>A0A4C1VMB6_EUMVA</name>
<organism evidence="2 3">
    <name type="scientific">Eumeta variegata</name>
    <name type="common">Bagworm moth</name>
    <name type="synonym">Eumeta japonica</name>
    <dbReference type="NCBI Taxonomy" id="151549"/>
    <lineage>
        <taxon>Eukaryota</taxon>
        <taxon>Metazoa</taxon>
        <taxon>Ecdysozoa</taxon>
        <taxon>Arthropoda</taxon>
        <taxon>Hexapoda</taxon>
        <taxon>Insecta</taxon>
        <taxon>Pterygota</taxon>
        <taxon>Neoptera</taxon>
        <taxon>Endopterygota</taxon>
        <taxon>Lepidoptera</taxon>
        <taxon>Glossata</taxon>
        <taxon>Ditrysia</taxon>
        <taxon>Tineoidea</taxon>
        <taxon>Psychidae</taxon>
        <taxon>Oiketicinae</taxon>
        <taxon>Eumeta</taxon>
    </lineage>
</organism>
<dbReference type="Proteomes" id="UP000299102">
    <property type="component" value="Unassembled WGS sequence"/>
</dbReference>
<proteinExistence type="predicted"/>
<evidence type="ECO:0000256" key="1">
    <source>
        <dbReference type="SAM" id="MobiDB-lite"/>
    </source>
</evidence>
<evidence type="ECO:0000313" key="3">
    <source>
        <dbReference type="Proteomes" id="UP000299102"/>
    </source>
</evidence>
<dbReference type="EMBL" id="BGZK01000367">
    <property type="protein sequence ID" value="GBP39497.1"/>
    <property type="molecule type" value="Genomic_DNA"/>
</dbReference>
<protein>
    <submittedName>
        <fullName evidence="2">Uncharacterized protein</fullName>
    </submittedName>
</protein>
<keyword evidence="3" id="KW-1185">Reference proteome</keyword>
<feature type="region of interest" description="Disordered" evidence="1">
    <location>
        <begin position="1"/>
        <end position="80"/>
    </location>
</feature>